<accession>A0A1Q5PWY6</accession>
<dbReference type="EMBL" id="MQVS01000003">
    <property type="protein sequence ID" value="OKL52016.1"/>
    <property type="molecule type" value="Genomic_DNA"/>
</dbReference>
<protein>
    <recommendedName>
        <fullName evidence="4">PH domain-containing protein</fullName>
    </recommendedName>
</protein>
<gene>
    <name evidence="2" type="ORF">BSZ40_03550</name>
</gene>
<evidence type="ECO:0008006" key="4">
    <source>
        <dbReference type="Google" id="ProtNLM"/>
    </source>
</evidence>
<comment type="caution">
    <text evidence="2">The sequence shown here is derived from an EMBL/GenBank/DDBJ whole genome shotgun (WGS) entry which is preliminary data.</text>
</comment>
<reference evidence="3" key="1">
    <citation type="submission" date="2016-12" db="EMBL/GenBank/DDBJ databases">
        <authorList>
            <person name="Meng X."/>
        </authorList>
    </citation>
    <scope>NUCLEOTIDE SEQUENCE [LARGE SCALE GENOMIC DNA]</scope>
    <source>
        <strain evidence="3">DSM 20732</strain>
    </source>
</reference>
<dbReference type="STRING" id="52770.BSZ40_03550"/>
<sequence length="140" mass="15056">MAAAEAMHPTTVRFRAWVRIVGVIGCLVAGGGAWFLLANADRALDWALGVLVAALAVGFLAASLAMLGYRLDMWDDALEISTFGLGKRRVEFADVTRVDRLRVGKHVAFSVHAPGGDAIRLDPQLLQMGELLPRVEKMAG</sequence>
<proteinExistence type="predicted"/>
<evidence type="ECO:0000256" key="1">
    <source>
        <dbReference type="SAM" id="Phobius"/>
    </source>
</evidence>
<keyword evidence="1" id="KW-0472">Membrane</keyword>
<dbReference type="InParanoid" id="A0A1Q5PWY6"/>
<evidence type="ECO:0000313" key="2">
    <source>
        <dbReference type="EMBL" id="OKL52016.1"/>
    </source>
</evidence>
<feature type="transmembrane region" description="Helical" evidence="1">
    <location>
        <begin position="16"/>
        <end position="37"/>
    </location>
</feature>
<organism evidence="2 3">
    <name type="scientific">Buchananella hordeovulneris</name>
    <dbReference type="NCBI Taxonomy" id="52770"/>
    <lineage>
        <taxon>Bacteria</taxon>
        <taxon>Bacillati</taxon>
        <taxon>Actinomycetota</taxon>
        <taxon>Actinomycetes</taxon>
        <taxon>Actinomycetales</taxon>
        <taxon>Actinomycetaceae</taxon>
        <taxon>Buchananella</taxon>
    </lineage>
</organism>
<name>A0A1Q5PWY6_9ACTO</name>
<evidence type="ECO:0000313" key="3">
    <source>
        <dbReference type="Proteomes" id="UP000185612"/>
    </source>
</evidence>
<dbReference type="Proteomes" id="UP000185612">
    <property type="component" value="Unassembled WGS sequence"/>
</dbReference>
<keyword evidence="3" id="KW-1185">Reference proteome</keyword>
<dbReference type="RefSeq" id="WP_073823413.1">
    <property type="nucleotide sequence ID" value="NZ_JAUNKL010000012.1"/>
</dbReference>
<feature type="transmembrane region" description="Helical" evidence="1">
    <location>
        <begin position="43"/>
        <end position="67"/>
    </location>
</feature>
<keyword evidence="1" id="KW-1133">Transmembrane helix</keyword>
<dbReference type="AlphaFoldDB" id="A0A1Q5PWY6"/>
<keyword evidence="1" id="KW-0812">Transmembrane</keyword>